<gene>
    <name evidence="2" type="ORF">H9851_07500</name>
</gene>
<evidence type="ECO:0000313" key="2">
    <source>
        <dbReference type="EMBL" id="HIX51106.1"/>
    </source>
</evidence>
<dbReference type="Proteomes" id="UP000886847">
    <property type="component" value="Unassembled WGS sequence"/>
</dbReference>
<keyword evidence="1" id="KW-0812">Transmembrane</keyword>
<dbReference type="EMBL" id="DXEW01000036">
    <property type="protein sequence ID" value="HIX51106.1"/>
    <property type="molecule type" value="Genomic_DNA"/>
</dbReference>
<comment type="caution">
    <text evidence="2">The sequence shown here is derived from an EMBL/GenBank/DDBJ whole genome shotgun (WGS) entry which is preliminary data.</text>
</comment>
<protein>
    <submittedName>
        <fullName evidence="2">Uncharacterized protein</fullName>
    </submittedName>
</protein>
<proteinExistence type="predicted"/>
<keyword evidence="1" id="KW-0472">Membrane</keyword>
<feature type="transmembrane region" description="Helical" evidence="1">
    <location>
        <begin position="80"/>
        <end position="102"/>
    </location>
</feature>
<reference evidence="2" key="2">
    <citation type="submission" date="2021-04" db="EMBL/GenBank/DDBJ databases">
        <authorList>
            <person name="Gilroy R."/>
        </authorList>
    </citation>
    <scope>NUCLEOTIDE SEQUENCE</scope>
    <source>
        <strain evidence="2">2189</strain>
    </source>
</reference>
<evidence type="ECO:0000256" key="1">
    <source>
        <dbReference type="SAM" id="Phobius"/>
    </source>
</evidence>
<feature type="transmembrane region" description="Helical" evidence="1">
    <location>
        <begin position="34"/>
        <end position="59"/>
    </location>
</feature>
<keyword evidence="1" id="KW-1133">Transmembrane helix</keyword>
<reference evidence="2" key="1">
    <citation type="journal article" date="2021" name="PeerJ">
        <title>Extensive microbial diversity within the chicken gut microbiome revealed by metagenomics and culture.</title>
        <authorList>
            <person name="Gilroy R."/>
            <person name="Ravi A."/>
            <person name="Getino M."/>
            <person name="Pursley I."/>
            <person name="Horton D.L."/>
            <person name="Alikhan N.F."/>
            <person name="Baker D."/>
            <person name="Gharbi K."/>
            <person name="Hall N."/>
            <person name="Watson M."/>
            <person name="Adriaenssens E.M."/>
            <person name="Foster-Nyarko E."/>
            <person name="Jarju S."/>
            <person name="Secka A."/>
            <person name="Antonio M."/>
            <person name="Oren A."/>
            <person name="Chaudhuri R.R."/>
            <person name="La Ragione R."/>
            <person name="Hildebrand F."/>
            <person name="Pallen M.J."/>
        </authorList>
    </citation>
    <scope>NUCLEOTIDE SEQUENCE</scope>
    <source>
        <strain evidence="2">2189</strain>
    </source>
</reference>
<dbReference type="AlphaFoldDB" id="A0A9D1W269"/>
<evidence type="ECO:0000313" key="3">
    <source>
        <dbReference type="Proteomes" id="UP000886847"/>
    </source>
</evidence>
<organism evidence="2 3">
    <name type="scientific">Candidatus Borkfalkia faecavium</name>
    <dbReference type="NCBI Taxonomy" id="2838508"/>
    <lineage>
        <taxon>Bacteria</taxon>
        <taxon>Bacillati</taxon>
        <taxon>Bacillota</taxon>
        <taxon>Clostridia</taxon>
        <taxon>Christensenellales</taxon>
        <taxon>Christensenellaceae</taxon>
        <taxon>Candidatus Borkfalkia</taxon>
    </lineage>
</organism>
<sequence>MYRKQRLIHTLLLIAVGAGALAASLLLRPEVPSFLPWVCFAVYLLATLLGCFSYELALWHNLWHNAWHARSADDDEPSDFAVYAGRVSAYLVMIVALCLTLFA</sequence>
<name>A0A9D1W269_9FIRM</name>
<feature type="transmembrane region" description="Helical" evidence="1">
    <location>
        <begin position="7"/>
        <end position="28"/>
    </location>
</feature>
<accession>A0A9D1W269</accession>